<gene>
    <name evidence="1" type="ORF">C2G38_2179782</name>
</gene>
<evidence type="ECO:0000313" key="1">
    <source>
        <dbReference type="EMBL" id="RIB20254.1"/>
    </source>
</evidence>
<keyword evidence="2" id="KW-1185">Reference proteome</keyword>
<dbReference type="AlphaFoldDB" id="A0A397VCS0"/>
<name>A0A397VCS0_9GLOM</name>
<comment type="caution">
    <text evidence="1">The sequence shown here is derived from an EMBL/GenBank/DDBJ whole genome shotgun (WGS) entry which is preliminary data.</text>
</comment>
<reference evidence="1 2" key="1">
    <citation type="submission" date="2018-06" db="EMBL/GenBank/DDBJ databases">
        <title>Comparative genomics reveals the genomic features of Rhizophagus irregularis, R. cerebriforme, R. diaphanum and Gigaspora rosea, and their symbiotic lifestyle signature.</title>
        <authorList>
            <person name="Morin E."/>
            <person name="San Clemente H."/>
            <person name="Chen E.C.H."/>
            <person name="De La Providencia I."/>
            <person name="Hainaut M."/>
            <person name="Kuo A."/>
            <person name="Kohler A."/>
            <person name="Murat C."/>
            <person name="Tang N."/>
            <person name="Roy S."/>
            <person name="Loubradou J."/>
            <person name="Henrissat B."/>
            <person name="Grigoriev I.V."/>
            <person name="Corradi N."/>
            <person name="Roux C."/>
            <person name="Martin F.M."/>
        </authorList>
    </citation>
    <scope>NUCLEOTIDE SEQUENCE [LARGE SCALE GENOMIC DNA]</scope>
    <source>
        <strain evidence="1 2">DAOM 194757</strain>
    </source>
</reference>
<protein>
    <submittedName>
        <fullName evidence="1">Uncharacterized protein</fullName>
    </submittedName>
</protein>
<evidence type="ECO:0000313" key="2">
    <source>
        <dbReference type="Proteomes" id="UP000266673"/>
    </source>
</evidence>
<organism evidence="1 2">
    <name type="scientific">Gigaspora rosea</name>
    <dbReference type="NCBI Taxonomy" id="44941"/>
    <lineage>
        <taxon>Eukaryota</taxon>
        <taxon>Fungi</taxon>
        <taxon>Fungi incertae sedis</taxon>
        <taxon>Mucoromycota</taxon>
        <taxon>Glomeromycotina</taxon>
        <taxon>Glomeromycetes</taxon>
        <taxon>Diversisporales</taxon>
        <taxon>Gigasporaceae</taxon>
        <taxon>Gigaspora</taxon>
    </lineage>
</organism>
<dbReference type="EMBL" id="QKWP01000428">
    <property type="protein sequence ID" value="RIB20254.1"/>
    <property type="molecule type" value="Genomic_DNA"/>
</dbReference>
<sequence length="393" mass="45061">MSKKCQFFSKVLYVGTIDPQLHYGVWAKAWWEITSIEVETEIKNFVIPYRLYIRIAYELNNKNFIITVLPNNNNLLKPGFQCTCEATTTEIESYPSTAISIYYQSIFKTKTEYSDKLSVIIINAGDLEEDRFHGIGSGFIFSFTTYYCNNQHLFVLEIGESECILEIYLESICIKKITGKTPDKVWKNVEILQKYTGSYLFGITNASVHEYLNELRNESPTCTVSDWKNLQLSIARGAGVALYSNFKVLHYITLGVSILTNLYLLSIIRLSRCSPASPARPGAPYLVDLSGYPLCLRRFLLDFLSFSEHRMTFVAMSCSSYRYSTVSINGEEQNSSIIQFSLILQSIYPSEYQFHDKELRAWRAMFLACRCTNVTPISKKESSIELQSTRPYC</sequence>
<accession>A0A397VCS0</accession>
<dbReference type="OrthoDB" id="10383223at2759"/>
<dbReference type="Proteomes" id="UP000266673">
    <property type="component" value="Unassembled WGS sequence"/>
</dbReference>
<proteinExistence type="predicted"/>